<organism evidence="2 3">
    <name type="scientific">Agromyces bauzanensis</name>
    <dbReference type="NCBI Taxonomy" id="1308924"/>
    <lineage>
        <taxon>Bacteria</taxon>
        <taxon>Bacillati</taxon>
        <taxon>Actinomycetota</taxon>
        <taxon>Actinomycetes</taxon>
        <taxon>Micrococcales</taxon>
        <taxon>Microbacteriaceae</taxon>
        <taxon>Agromyces</taxon>
    </lineage>
</organism>
<dbReference type="InterPro" id="IPR001279">
    <property type="entry name" value="Metallo-B-lactamas"/>
</dbReference>
<dbReference type="InterPro" id="IPR036388">
    <property type="entry name" value="WH-like_DNA-bd_sf"/>
</dbReference>
<dbReference type="SUPFAM" id="SSF56281">
    <property type="entry name" value="Metallo-hydrolase/oxidoreductase"/>
    <property type="match status" value="1"/>
</dbReference>
<evidence type="ECO:0000313" key="3">
    <source>
        <dbReference type="Proteomes" id="UP000636956"/>
    </source>
</evidence>
<evidence type="ECO:0000259" key="1">
    <source>
        <dbReference type="SMART" id="SM00849"/>
    </source>
</evidence>
<reference evidence="2" key="2">
    <citation type="submission" date="2020-09" db="EMBL/GenBank/DDBJ databases">
        <authorList>
            <person name="Sun Q."/>
            <person name="Zhou Y."/>
        </authorList>
    </citation>
    <scope>NUCLEOTIDE SEQUENCE</scope>
    <source>
        <strain evidence="2">CGMCC 1.8984</strain>
    </source>
</reference>
<dbReference type="Gene3D" id="1.10.10.10">
    <property type="entry name" value="Winged helix-like DNA-binding domain superfamily/Winged helix DNA-binding domain"/>
    <property type="match status" value="1"/>
</dbReference>
<comment type="caution">
    <text evidence="2">The sequence shown here is derived from an EMBL/GenBank/DDBJ whole genome shotgun (WGS) entry which is preliminary data.</text>
</comment>
<accession>A0A917P9F3</accession>
<keyword evidence="3" id="KW-1185">Reference proteome</keyword>
<sequence length="347" mass="38808">MTGRRPRRVLGASARPTSQRQVDAWADYRLPPVECVRPGLWSVPVECLEFPIRYTLAYLLVGDDGRYIIVDPGWDSGPSRDHLRAGIRTAGLSEEDLVGIVVTHAHPDHLALAPAVADHTGSWIGMHPREVSHLDVHRSADELVARDQAQLSALGVPAGELDDATPDILEIERYRPARTLDYEIVDGDRLPLVGRDVRAIWTPGHTDGHLSLVDVDNAVVLTGDHVLPRISPYVGMLDATLHDRNSIADYLSSLELLRPWDGYEVAPAHEYRFENLGDRLDELRDHTQSRSKEVAAVLREDPHATVWQIAQRLSWSRGWDSLDGRNRRAALGETNAHVLHVRLHVRL</sequence>
<dbReference type="SMART" id="SM00849">
    <property type="entry name" value="Lactamase_B"/>
    <property type="match status" value="1"/>
</dbReference>
<dbReference type="Proteomes" id="UP000636956">
    <property type="component" value="Unassembled WGS sequence"/>
</dbReference>
<protein>
    <recommendedName>
        <fullName evidence="1">Metallo-beta-lactamase domain-containing protein</fullName>
    </recommendedName>
</protein>
<proteinExistence type="predicted"/>
<feature type="domain" description="Metallo-beta-lactamase" evidence="1">
    <location>
        <begin position="54"/>
        <end position="269"/>
    </location>
</feature>
<dbReference type="InterPro" id="IPR050662">
    <property type="entry name" value="Sec-metab_biosynth-thioest"/>
</dbReference>
<evidence type="ECO:0000313" key="2">
    <source>
        <dbReference type="EMBL" id="GGJ67650.1"/>
    </source>
</evidence>
<dbReference type="Gene3D" id="3.60.15.10">
    <property type="entry name" value="Ribonuclease Z/Hydroxyacylglutathione hydrolase-like"/>
    <property type="match status" value="1"/>
</dbReference>
<dbReference type="PANTHER" id="PTHR23131">
    <property type="entry name" value="ENDORIBONUCLEASE LACTB2"/>
    <property type="match status" value="1"/>
</dbReference>
<dbReference type="PANTHER" id="PTHR23131:SF4">
    <property type="entry name" value="METALLO-BETA-LACTAMASE SUPERFAMILY POTEIN"/>
    <property type="match status" value="1"/>
</dbReference>
<dbReference type="InterPro" id="IPR036866">
    <property type="entry name" value="RibonucZ/Hydroxyglut_hydro"/>
</dbReference>
<dbReference type="EMBL" id="BMMD01000001">
    <property type="protein sequence ID" value="GGJ67650.1"/>
    <property type="molecule type" value="Genomic_DNA"/>
</dbReference>
<dbReference type="AlphaFoldDB" id="A0A917P9F3"/>
<dbReference type="Pfam" id="PF00753">
    <property type="entry name" value="Lactamase_B"/>
    <property type="match status" value="1"/>
</dbReference>
<dbReference type="RefSeq" id="WP_188741552.1">
    <property type="nucleotide sequence ID" value="NZ_BAABFW010000007.1"/>
</dbReference>
<name>A0A917P9F3_9MICO</name>
<reference evidence="2" key="1">
    <citation type="journal article" date="2014" name="Int. J. Syst. Evol. Microbiol.">
        <title>Complete genome sequence of Corynebacterium casei LMG S-19264T (=DSM 44701T), isolated from a smear-ripened cheese.</title>
        <authorList>
            <consortium name="US DOE Joint Genome Institute (JGI-PGF)"/>
            <person name="Walter F."/>
            <person name="Albersmeier A."/>
            <person name="Kalinowski J."/>
            <person name="Ruckert C."/>
        </authorList>
    </citation>
    <scope>NUCLEOTIDE SEQUENCE</scope>
    <source>
        <strain evidence="2">CGMCC 1.8984</strain>
    </source>
</reference>
<gene>
    <name evidence="2" type="ORF">GCM10011372_01790</name>
</gene>